<protein>
    <submittedName>
        <fullName evidence="2">Uncharacterized protein</fullName>
    </submittedName>
</protein>
<keyword evidence="1" id="KW-1133">Transmembrane helix</keyword>
<keyword evidence="3" id="KW-1185">Reference proteome</keyword>
<feature type="transmembrane region" description="Helical" evidence="1">
    <location>
        <begin position="127"/>
        <end position="160"/>
    </location>
</feature>
<dbReference type="Proteomes" id="UP000562492">
    <property type="component" value="Unassembled WGS sequence"/>
</dbReference>
<reference evidence="2 3" key="1">
    <citation type="submission" date="2020-08" db="EMBL/GenBank/DDBJ databases">
        <title>Functional genomics of gut bacteria from endangered species of beetles.</title>
        <authorList>
            <person name="Carlos-Shanley C."/>
        </authorList>
    </citation>
    <scope>NUCLEOTIDE SEQUENCE [LARGE SCALE GENOMIC DNA]</scope>
    <source>
        <strain evidence="2 3">S00124</strain>
    </source>
</reference>
<accession>A0ABR6RC70</accession>
<organism evidence="2 3">
    <name type="scientific">Comamonas odontotermitis</name>
    <dbReference type="NCBI Taxonomy" id="379895"/>
    <lineage>
        <taxon>Bacteria</taxon>
        <taxon>Pseudomonadati</taxon>
        <taxon>Pseudomonadota</taxon>
        <taxon>Betaproteobacteria</taxon>
        <taxon>Burkholderiales</taxon>
        <taxon>Comamonadaceae</taxon>
        <taxon>Comamonas</taxon>
    </lineage>
</organism>
<dbReference type="EMBL" id="JACHKZ010000003">
    <property type="protein sequence ID" value="MBB6576735.1"/>
    <property type="molecule type" value="Genomic_DNA"/>
</dbReference>
<comment type="caution">
    <text evidence="2">The sequence shown here is derived from an EMBL/GenBank/DDBJ whole genome shotgun (WGS) entry which is preliminary data.</text>
</comment>
<feature type="transmembrane region" description="Helical" evidence="1">
    <location>
        <begin position="92"/>
        <end position="115"/>
    </location>
</feature>
<evidence type="ECO:0000313" key="3">
    <source>
        <dbReference type="Proteomes" id="UP000562492"/>
    </source>
</evidence>
<evidence type="ECO:0000256" key="1">
    <source>
        <dbReference type="SAM" id="Phobius"/>
    </source>
</evidence>
<sequence length="241" mass="26022">MTDTPITSSVSHGTTSTEWLLYAGYAVLLALACLGPHVPQAAHYHDFADQRALGGLRNALDVLSNLPFAMVGALGLWRAVLQAPAAVRASGALPWLALVFGGLLLTAAGSSYYHLMPDDWRVFWDRLGMVPVFAGVLGLALQSVLSLRVAVVTAVLVLVLGPVGCKPANCCPGRCCRGRAWCCCWRWRCGSTSLQPVWRRLLGVWCGHGELSWPGMHWPRCWSWAIPLSGASATIGWVAMR</sequence>
<name>A0ABR6RC70_9BURK</name>
<feature type="transmembrane region" description="Helical" evidence="1">
    <location>
        <begin position="20"/>
        <end position="38"/>
    </location>
</feature>
<proteinExistence type="predicted"/>
<dbReference type="RefSeq" id="WP_184705487.1">
    <property type="nucleotide sequence ID" value="NZ_JACHKZ010000003.1"/>
</dbReference>
<keyword evidence="1" id="KW-0812">Transmembrane</keyword>
<dbReference type="PANTHER" id="PTHR34368:SF1">
    <property type="entry name" value="OS01G0962200 PROTEIN"/>
    <property type="match status" value="1"/>
</dbReference>
<feature type="transmembrane region" description="Helical" evidence="1">
    <location>
        <begin position="59"/>
        <end position="80"/>
    </location>
</feature>
<gene>
    <name evidence="2" type="ORF">HNP33_000783</name>
</gene>
<keyword evidence="1" id="KW-0472">Membrane</keyword>
<evidence type="ECO:0000313" key="2">
    <source>
        <dbReference type="EMBL" id="MBB6576735.1"/>
    </source>
</evidence>
<dbReference type="PANTHER" id="PTHR34368">
    <property type="entry name" value="OS01G0962200 PROTEIN"/>
    <property type="match status" value="1"/>
</dbReference>